<dbReference type="EMBL" id="CP036401">
    <property type="protein sequence ID" value="QBI03735.1"/>
    <property type="molecule type" value="Genomic_DNA"/>
</dbReference>
<dbReference type="RefSeq" id="WP_131147827.1">
    <property type="nucleotide sequence ID" value="NZ_BMWV01000015.1"/>
</dbReference>
<proteinExistence type="predicted"/>
<feature type="transmembrane region" description="Helical" evidence="2">
    <location>
        <begin position="27"/>
        <end position="50"/>
    </location>
</feature>
<feature type="transmembrane region" description="Helical" evidence="2">
    <location>
        <begin position="71"/>
        <end position="89"/>
    </location>
</feature>
<keyword evidence="5" id="KW-1185">Reference proteome</keyword>
<keyword evidence="2" id="KW-1133">Transmembrane helix</keyword>
<evidence type="ECO:0000313" key="3">
    <source>
        <dbReference type="EMBL" id="GGY62078.1"/>
    </source>
</evidence>
<reference evidence="3" key="3">
    <citation type="submission" date="2022-12" db="EMBL/GenBank/DDBJ databases">
        <authorList>
            <person name="Sun Q."/>
            <person name="Kim S."/>
        </authorList>
    </citation>
    <scope>NUCLEOTIDE SEQUENCE</scope>
    <source>
        <strain evidence="3">KCTC 12343</strain>
    </source>
</reference>
<reference evidence="3" key="1">
    <citation type="journal article" date="2014" name="Int. J. Syst. Evol. Microbiol.">
        <title>Complete genome sequence of Corynebacterium casei LMG S-19264T (=DSM 44701T), isolated from a smear-ripened cheese.</title>
        <authorList>
            <consortium name="US DOE Joint Genome Institute (JGI-PGF)"/>
            <person name="Walter F."/>
            <person name="Albersmeier A."/>
            <person name="Kalinowski J."/>
            <person name="Ruckert C."/>
        </authorList>
    </citation>
    <scope>NUCLEOTIDE SEQUENCE</scope>
    <source>
        <strain evidence="3">KCTC 12343</strain>
    </source>
</reference>
<dbReference type="EMBL" id="BMWV01000015">
    <property type="protein sequence ID" value="GGY62078.1"/>
    <property type="molecule type" value="Genomic_DNA"/>
</dbReference>
<evidence type="ECO:0008006" key="7">
    <source>
        <dbReference type="Google" id="ProtNLM"/>
    </source>
</evidence>
<feature type="region of interest" description="Disordered" evidence="1">
    <location>
        <begin position="132"/>
        <end position="151"/>
    </location>
</feature>
<gene>
    <name evidence="4" type="ORF">EYF70_25125</name>
    <name evidence="3" type="ORF">GCM10007387_50830</name>
</gene>
<evidence type="ECO:0000256" key="1">
    <source>
        <dbReference type="SAM" id="MobiDB-lite"/>
    </source>
</evidence>
<evidence type="ECO:0000313" key="4">
    <source>
        <dbReference type="EMBL" id="QBI03735.1"/>
    </source>
</evidence>
<protein>
    <recommendedName>
        <fullName evidence="7">MFS transporter</fullName>
    </recommendedName>
</protein>
<keyword evidence="2" id="KW-0812">Transmembrane</keyword>
<evidence type="ECO:0000256" key="2">
    <source>
        <dbReference type="SAM" id="Phobius"/>
    </source>
</evidence>
<organism evidence="3 6">
    <name type="scientific">Pseudoduganella albidiflava</name>
    <dbReference type="NCBI Taxonomy" id="321983"/>
    <lineage>
        <taxon>Bacteria</taxon>
        <taxon>Pseudomonadati</taxon>
        <taxon>Pseudomonadota</taxon>
        <taxon>Betaproteobacteria</taxon>
        <taxon>Burkholderiales</taxon>
        <taxon>Oxalobacteraceae</taxon>
        <taxon>Telluria group</taxon>
        <taxon>Pseudoduganella</taxon>
    </lineage>
</organism>
<reference evidence="4 5" key="2">
    <citation type="submission" date="2019-02" db="EMBL/GenBank/DDBJ databases">
        <title>Draft Genome Sequences of Six Type Strains of the Genus Massilia.</title>
        <authorList>
            <person name="Miess H."/>
            <person name="Frediansyhah A."/>
            <person name="Gross H."/>
        </authorList>
    </citation>
    <scope>NUCLEOTIDE SEQUENCE [LARGE SCALE GENOMIC DNA]</scope>
    <source>
        <strain evidence="4 5">DSM 17472</strain>
    </source>
</reference>
<dbReference type="AlphaFoldDB" id="A0A411X4G3"/>
<evidence type="ECO:0000313" key="5">
    <source>
        <dbReference type="Proteomes" id="UP000292307"/>
    </source>
</evidence>
<dbReference type="OrthoDB" id="8756928at2"/>
<dbReference type="Proteomes" id="UP000628442">
    <property type="component" value="Unassembled WGS sequence"/>
</dbReference>
<accession>A0A411X4G3</accession>
<name>A0A411X4G3_9BURK</name>
<dbReference type="Proteomes" id="UP000292307">
    <property type="component" value="Chromosome"/>
</dbReference>
<sequence>MPRLSLAAALLVLAALAGTMTYTGFLIIGVLADYLGIGRVMTGLLLGVLFARFPAIRNGKLRMAGLLPKPARRPVMVGLLALCLSTLVWRGEYVPALFTGFTTAFLLAYPWIWRAISGRVLAFLPKFMSGQRPSGDTGGTVVDVEMRERKD</sequence>
<evidence type="ECO:0000313" key="6">
    <source>
        <dbReference type="Proteomes" id="UP000628442"/>
    </source>
</evidence>
<keyword evidence="2" id="KW-0472">Membrane</keyword>
<feature type="transmembrane region" description="Helical" evidence="2">
    <location>
        <begin position="95"/>
        <end position="113"/>
    </location>
</feature>